<keyword evidence="2" id="KW-1185">Reference proteome</keyword>
<dbReference type="Proteomes" id="UP000076407">
    <property type="component" value="Unassembled WGS sequence"/>
</dbReference>
<reference evidence="1" key="1">
    <citation type="submission" date="2020-05" db="UniProtKB">
        <authorList>
            <consortium name="EnsemblMetazoa"/>
        </authorList>
    </citation>
    <scope>IDENTIFICATION</scope>
    <source>
        <strain evidence="1">SANGQUA</strain>
    </source>
</reference>
<dbReference type="EnsemblMetazoa" id="AQUA014556-RA">
    <property type="protein sequence ID" value="AQUA014556-PA"/>
    <property type="gene ID" value="AQUA014556"/>
</dbReference>
<sequence length="11" mass="1238">MSPQGIWSEFG</sequence>
<name>A0A182XRT6_ANOQN</name>
<accession>A0A182XRT6</accession>
<dbReference type="VEuPathDB" id="VectorBase:AQUA014556"/>
<organism evidence="1 2">
    <name type="scientific">Anopheles quadriannulatus</name>
    <name type="common">Mosquito</name>
    <dbReference type="NCBI Taxonomy" id="34691"/>
    <lineage>
        <taxon>Eukaryota</taxon>
        <taxon>Metazoa</taxon>
        <taxon>Ecdysozoa</taxon>
        <taxon>Arthropoda</taxon>
        <taxon>Hexapoda</taxon>
        <taxon>Insecta</taxon>
        <taxon>Pterygota</taxon>
        <taxon>Neoptera</taxon>
        <taxon>Endopterygota</taxon>
        <taxon>Diptera</taxon>
        <taxon>Nematocera</taxon>
        <taxon>Culicoidea</taxon>
        <taxon>Culicidae</taxon>
        <taxon>Anophelinae</taxon>
        <taxon>Anopheles</taxon>
    </lineage>
</organism>
<evidence type="ECO:0000313" key="2">
    <source>
        <dbReference type="Proteomes" id="UP000076407"/>
    </source>
</evidence>
<evidence type="ECO:0000313" key="1">
    <source>
        <dbReference type="EnsemblMetazoa" id="AQUA014556-PA"/>
    </source>
</evidence>
<proteinExistence type="predicted"/>
<protein>
    <submittedName>
        <fullName evidence="1">Uncharacterized protein</fullName>
    </submittedName>
</protein>